<dbReference type="SUPFAM" id="SSF51110">
    <property type="entry name" value="alpha-D-mannose-specific plant lectins"/>
    <property type="match status" value="2"/>
</dbReference>
<gene>
    <name evidence="3" type="ORF">SELMODRAFT_419726</name>
</gene>
<dbReference type="AlphaFoldDB" id="D8S9V0"/>
<accession>D8S9V0</accession>
<dbReference type="KEGG" id="smo:SELMODRAFT_419726"/>
<reference evidence="3" key="1">
    <citation type="journal article" date="2011" name="Science">
        <title>The Selaginella genome identifies genetic changes associated with the evolution of vascular plants.</title>
        <authorList>
            <person name="Banks J.A."/>
            <person name="Nishiyama T."/>
            <person name="Hasebe M."/>
            <person name="Bowman J.L."/>
            <person name="Gribskov M."/>
            <person name="dePamphilis C."/>
            <person name="Albert V.A."/>
            <person name="Aono N."/>
            <person name="Aoyama T."/>
            <person name="Ambrose B.A."/>
            <person name="Ashton N.W."/>
            <person name="Axtell M.J."/>
            <person name="Barker E."/>
            <person name="Barker M.S."/>
            <person name="Bennetzen J.L."/>
            <person name="Bonawitz N.D."/>
            <person name="Chapple C."/>
            <person name="Cheng C."/>
            <person name="Correa L.G."/>
            <person name="Dacre M."/>
            <person name="DeBarry J."/>
            <person name="Dreyer I."/>
            <person name="Elias M."/>
            <person name="Engstrom E.M."/>
            <person name="Estelle M."/>
            <person name="Feng L."/>
            <person name="Finet C."/>
            <person name="Floyd S.K."/>
            <person name="Frommer W.B."/>
            <person name="Fujita T."/>
            <person name="Gramzow L."/>
            <person name="Gutensohn M."/>
            <person name="Harholt J."/>
            <person name="Hattori M."/>
            <person name="Heyl A."/>
            <person name="Hirai T."/>
            <person name="Hiwatashi Y."/>
            <person name="Ishikawa M."/>
            <person name="Iwata M."/>
            <person name="Karol K.G."/>
            <person name="Koehler B."/>
            <person name="Kolukisaoglu U."/>
            <person name="Kubo M."/>
            <person name="Kurata T."/>
            <person name="Lalonde S."/>
            <person name="Li K."/>
            <person name="Li Y."/>
            <person name="Litt A."/>
            <person name="Lyons E."/>
            <person name="Manning G."/>
            <person name="Maruyama T."/>
            <person name="Michael T.P."/>
            <person name="Mikami K."/>
            <person name="Miyazaki S."/>
            <person name="Morinaga S."/>
            <person name="Murata T."/>
            <person name="Mueller-Roeber B."/>
            <person name="Nelson D.R."/>
            <person name="Obara M."/>
            <person name="Oguri Y."/>
            <person name="Olmstead R.G."/>
            <person name="Onodera N."/>
            <person name="Petersen B.L."/>
            <person name="Pils B."/>
            <person name="Prigge M."/>
            <person name="Rensing S.A."/>
            <person name="Riano-Pachon D.M."/>
            <person name="Roberts A.W."/>
            <person name="Sato Y."/>
            <person name="Scheller H.V."/>
            <person name="Schulz B."/>
            <person name="Schulz C."/>
            <person name="Shakirov E.V."/>
            <person name="Shibagaki N."/>
            <person name="Shinohara N."/>
            <person name="Shippen D.E."/>
            <person name="Soerensen I."/>
            <person name="Sotooka R."/>
            <person name="Sugimoto N."/>
            <person name="Sugita M."/>
            <person name="Sumikawa N."/>
            <person name="Tanurdzic M."/>
            <person name="Theissen G."/>
            <person name="Ulvskov P."/>
            <person name="Wakazuki S."/>
            <person name="Weng J.K."/>
            <person name="Willats W.W."/>
            <person name="Wipf D."/>
            <person name="Wolf P.G."/>
            <person name="Yang L."/>
            <person name="Zimmer A.D."/>
            <person name="Zhu Q."/>
            <person name="Mitros T."/>
            <person name="Hellsten U."/>
            <person name="Loque D."/>
            <person name="Otillar R."/>
            <person name="Salamov A."/>
            <person name="Schmutz J."/>
            <person name="Shapiro H."/>
            <person name="Lindquist E."/>
            <person name="Lucas S."/>
            <person name="Rokhsar D."/>
            <person name="Grigoriev I.V."/>
        </authorList>
    </citation>
    <scope>NUCLEOTIDE SEQUENCE [LARGE SCALE GENOMIC DNA]</scope>
</reference>
<dbReference type="SMART" id="SM00108">
    <property type="entry name" value="B_lectin"/>
    <property type="match status" value="1"/>
</dbReference>
<feature type="signal peptide" evidence="1">
    <location>
        <begin position="1"/>
        <end position="26"/>
    </location>
</feature>
<dbReference type="OrthoDB" id="418274at2759"/>
<dbReference type="PROSITE" id="PS50927">
    <property type="entry name" value="BULB_LECTIN"/>
    <property type="match status" value="1"/>
</dbReference>
<sequence length="304" mass="33387">MKLNLNFNLFFLMLPLLGTFVGVVAADSIGDTLGGKALKTLYTGDEIRSPNRRYQLVMQTDCNLVFYGPQRKVIWASNTQNAGKLCVMKLIGGDTAAYGNALQITDYQGNSIWRYSENSNGDCYLKVDDRGALLFPCVKILSNKTITNPGGEVLGYDTIGGPECRKGKIVMFTGDYITSRNGAYRLVIQTDCNLVLYHQQTGSAMWASQTARSGMPLCQVFSPGPINSGDPPIYDCFGHSVVIQNYLMEKVWSIQGNGYCGITLKNNGHLIFNCKAYVHDIGDPRNKKSAIATVLPLRGTSMED</sequence>
<evidence type="ECO:0000259" key="2">
    <source>
        <dbReference type="PROSITE" id="PS50927"/>
    </source>
</evidence>
<evidence type="ECO:0000313" key="3">
    <source>
        <dbReference type="EMBL" id="EFJ18886.1"/>
    </source>
</evidence>
<dbReference type="Proteomes" id="UP000001514">
    <property type="component" value="Unassembled WGS sequence"/>
</dbReference>
<evidence type="ECO:0000313" key="4">
    <source>
        <dbReference type="Proteomes" id="UP000001514"/>
    </source>
</evidence>
<name>D8S9V0_SELML</name>
<organism evidence="4">
    <name type="scientific">Selaginella moellendorffii</name>
    <name type="common">Spikemoss</name>
    <dbReference type="NCBI Taxonomy" id="88036"/>
    <lineage>
        <taxon>Eukaryota</taxon>
        <taxon>Viridiplantae</taxon>
        <taxon>Streptophyta</taxon>
        <taxon>Embryophyta</taxon>
        <taxon>Tracheophyta</taxon>
        <taxon>Lycopodiopsida</taxon>
        <taxon>Selaginellales</taxon>
        <taxon>Selaginellaceae</taxon>
        <taxon>Selaginella</taxon>
    </lineage>
</organism>
<keyword evidence="4" id="KW-1185">Reference proteome</keyword>
<dbReference type="Gene3D" id="2.90.10.30">
    <property type="match status" value="2"/>
</dbReference>
<dbReference type="HOGENOM" id="CLU_080292_0_0_1"/>
<feature type="domain" description="Bulb-type lectin" evidence="2">
    <location>
        <begin position="32"/>
        <end position="159"/>
    </location>
</feature>
<evidence type="ECO:0000256" key="1">
    <source>
        <dbReference type="SAM" id="SignalP"/>
    </source>
</evidence>
<protein>
    <recommendedName>
        <fullName evidence="2">Bulb-type lectin domain-containing protein</fullName>
    </recommendedName>
</protein>
<dbReference type="InterPro" id="IPR036426">
    <property type="entry name" value="Bulb-type_lectin_dom_sf"/>
</dbReference>
<keyword evidence="1" id="KW-0732">Signal</keyword>
<dbReference type="InParanoid" id="D8S9V0"/>
<dbReference type="Gramene" id="EFJ18886">
    <property type="protein sequence ID" value="EFJ18886"/>
    <property type="gene ID" value="SELMODRAFT_419726"/>
</dbReference>
<dbReference type="InterPro" id="IPR001480">
    <property type="entry name" value="Bulb-type_lectin_dom"/>
</dbReference>
<proteinExistence type="predicted"/>
<dbReference type="EMBL" id="GL377608">
    <property type="protein sequence ID" value="EFJ18886.1"/>
    <property type="molecule type" value="Genomic_DNA"/>
</dbReference>
<feature type="chain" id="PRO_5003122539" description="Bulb-type lectin domain-containing protein" evidence="1">
    <location>
        <begin position="27"/>
        <end position="304"/>
    </location>
</feature>